<comment type="subcellular location">
    <subcellularLocation>
        <location evidence="2">Nucleus</location>
    </subcellularLocation>
</comment>
<sequence length="1466" mass="162862">MADAKRSTISTTSNSNSTPGGSTSSTSSKSRKSKNDLIRSIVGSYLKARNYTVTDRHRKTDLVLTQSTDQIVMNTAIKNEISKVNSILLSNIGLNANPSQVDQHFTKFTKFIRCQPAAVHADLSEIIPPLLCHLYIDMLRGRDWRPAIEFLRKHAPLVGKTDATSGAPGGASSGSATNLLLPLLQQNQQQKLNGTVDASDQRDDQRTLPTASAVQNSIIHFTPSPGDSERTQLYKRLIHTLSQMTHMQDCDSDPLVVQFRSCQTQLRLRSASIATLRQYLAKHGHSIILQPLRTWFCLETVEDKNIIDYNPGPGSVSSTQSAGQRGASVVQPRGLNANGSLTNGALSELGERSQSQDQAQKSATLSADDANEYDFGEHTARENEQYLLLNGYNKPYIRYRLLEEAENGMATGPHLLTNEEDDEDDEDDDIDGVRNHATVAAPVATESHQQPESTNDNGAGLSALGFPRRLTSQERLKRLQESAEKLMLYERPLCVYSLENVGHQLTSVAIDPRCCHVASGFENSTIMLWSTNRSTQMGRKPYASLRDRGCSWNVTACDNRFSESEDSDDDDDDDDASGGAGVTDEERGSGPRSMFDLRSKADLGRINKLLPPHSRRKTKRERWKQFLERRCLDNTFTETGGVALRGHTNAVTDLLFSEHDPLLMSVSRDCTMRAWTGHDYNCRAVYRGHNHPIWTVAESPTGLFLATGSRDTTARLWSTDRKFPLMLYAGHTQDVDTVAFHPNGSYLATGSTDLTVRMWCVTSGKQLRLFTDCRQPVQRVCFSPDGKYLAAGGEESRVHIFDLAAGAQLTELKDHTAAISCATWSPDSRHFVSSCVDGTIRIWDAKRMLSTTVNTAAASATSMNGGSPEDVVEQQLECVMEGTSPRFTSYLQAPTVCSPMVVQQHRHFQHQCRICGVSEGLRRCSRCQIAYYCSVDHQRIDWKLHKLECRSIHQLPSQQQQQQQLVGQSMAVGIVQAEHLIPSPQPAVHLLNQNGGGGMVAAEQLPESIFLPTPGGIDVDHILNENNFLNNINNLNVFDGTTNEQQQQQQQQLPLFQSDFLVTNNNQSFIGDDSDARLFHNNNNTIISDNGCGLLQQGRVFEASDESARLIGGPERTQQTMHLPHTGSVMLMPPQSQQQQPQTQSKPQQPITATMRQKQGPGVSVNGGTILSAMRSSVQSESVNALLNAKLDQLNGIKNGTAKDHPVPVDKRTAAPPRHTEPTFPSIDSFDTDSDLHEACTSLIRDMNEYGVCVLDNFLGRERGLEVLNEVTGMYSSGVFRDGQLVSNRGGKNLRHIRGDKITWIDGQEPGCSSVGYLINRVDAVITCCKRMKNNGKLGSYNIKERTKAMVACYPGSGSHYVKHVDNPNRDGRCITAIYYLNLDWDVRESGGLLRIFPEGCNDRVADIEPLFDRILFFWSDRRNPHEVQPAHRTRYAITLWYLDAEERESARLRYLRDCEARLRAQ</sequence>
<dbReference type="Gene3D" id="2.60.120.620">
    <property type="entry name" value="q2cbj1_9rhob like domain"/>
    <property type="match status" value="1"/>
</dbReference>
<evidence type="ECO:0000256" key="1">
    <source>
        <dbReference type="ARBA" id="ARBA00001961"/>
    </source>
</evidence>
<dbReference type="PANTHER" id="PTHR12907:SF26">
    <property type="entry name" value="HIF PROLYL HYDROXYLASE, ISOFORM C"/>
    <property type="match status" value="1"/>
</dbReference>
<dbReference type="PROSITE" id="PS50865">
    <property type="entry name" value="ZF_MYND_2"/>
    <property type="match status" value="1"/>
</dbReference>
<keyword evidence="6" id="KW-0862">Zinc</keyword>
<dbReference type="GO" id="GO:0008198">
    <property type="term" value="F:ferrous iron binding"/>
    <property type="evidence" value="ECO:0007669"/>
    <property type="project" value="TreeGrafter"/>
</dbReference>
<evidence type="ECO:0000256" key="11">
    <source>
        <dbReference type="ARBA" id="ARBA00023242"/>
    </source>
</evidence>
<feature type="region of interest" description="Disordered" evidence="14">
    <location>
        <begin position="443"/>
        <end position="464"/>
    </location>
</feature>
<comment type="catalytic activity">
    <reaction evidence="13">
        <text>L-prolyl-[hypoxia-inducible factor alpha subunit] + 2-oxoglutarate + O2 = trans-4-hydroxy-L-prolyl-[hypoxia-inducible factor alpha subunit] + succinate + CO2</text>
        <dbReference type="Rhea" id="RHEA:48400"/>
        <dbReference type="Rhea" id="RHEA-COMP:12093"/>
        <dbReference type="Rhea" id="RHEA-COMP:12094"/>
        <dbReference type="ChEBI" id="CHEBI:15379"/>
        <dbReference type="ChEBI" id="CHEBI:16526"/>
        <dbReference type="ChEBI" id="CHEBI:16810"/>
        <dbReference type="ChEBI" id="CHEBI:30031"/>
        <dbReference type="ChEBI" id="CHEBI:50342"/>
        <dbReference type="ChEBI" id="CHEBI:61965"/>
        <dbReference type="EC" id="1.14.11.29"/>
    </reaction>
</comment>
<evidence type="ECO:0000256" key="3">
    <source>
        <dbReference type="ARBA" id="ARBA00009435"/>
    </source>
</evidence>
<dbReference type="PROSITE" id="PS50294">
    <property type="entry name" value="WD_REPEATS_REGION"/>
    <property type="match status" value="4"/>
</dbReference>
<dbReference type="InterPro" id="IPR051559">
    <property type="entry name" value="HIF_prolyl_hydroxylases"/>
</dbReference>
<name>A0A182FL22_ANOAL</name>
<keyword evidence="16" id="KW-1185">Reference proteome</keyword>
<evidence type="ECO:0000256" key="10">
    <source>
        <dbReference type="ARBA" id="ARBA00023004"/>
    </source>
</evidence>
<keyword evidence="8" id="KW-0223">Dioxygenase</keyword>
<dbReference type="GO" id="GO:0031418">
    <property type="term" value="F:L-ascorbic acid binding"/>
    <property type="evidence" value="ECO:0007669"/>
    <property type="project" value="UniProtKB-KW"/>
</dbReference>
<dbReference type="Gene3D" id="1.25.40.500">
    <property type="entry name" value="TFIID subunit TAF5, NTD2 domain"/>
    <property type="match status" value="1"/>
</dbReference>
<feature type="compositionally biased region" description="Polar residues" evidence="14">
    <location>
        <begin position="446"/>
        <end position="457"/>
    </location>
</feature>
<dbReference type="GO" id="GO:0160082">
    <property type="term" value="F:hypoxia-inducible factor-proline dioxygenase activity"/>
    <property type="evidence" value="ECO:0007669"/>
    <property type="project" value="UniProtKB-EC"/>
</dbReference>
<dbReference type="GO" id="GO:0008270">
    <property type="term" value="F:zinc ion binding"/>
    <property type="evidence" value="ECO:0007669"/>
    <property type="project" value="UniProtKB-KW"/>
</dbReference>
<feature type="region of interest" description="Disordered" evidence="14">
    <location>
        <begin position="312"/>
        <end position="344"/>
    </location>
</feature>
<evidence type="ECO:0000256" key="5">
    <source>
        <dbReference type="ARBA" id="ARBA00022771"/>
    </source>
</evidence>
<dbReference type="SUPFAM" id="SSF144232">
    <property type="entry name" value="HIT/MYND zinc finger-like"/>
    <property type="match status" value="1"/>
</dbReference>
<evidence type="ECO:0000256" key="12">
    <source>
        <dbReference type="ARBA" id="ARBA00039004"/>
    </source>
</evidence>
<evidence type="ECO:0000256" key="4">
    <source>
        <dbReference type="ARBA" id="ARBA00022723"/>
    </source>
</evidence>
<organism evidence="15 16">
    <name type="scientific">Anopheles albimanus</name>
    <name type="common">New world malaria mosquito</name>
    <dbReference type="NCBI Taxonomy" id="7167"/>
    <lineage>
        <taxon>Eukaryota</taxon>
        <taxon>Metazoa</taxon>
        <taxon>Ecdysozoa</taxon>
        <taxon>Arthropoda</taxon>
        <taxon>Hexapoda</taxon>
        <taxon>Insecta</taxon>
        <taxon>Pterygota</taxon>
        <taxon>Neoptera</taxon>
        <taxon>Endopterygota</taxon>
        <taxon>Diptera</taxon>
        <taxon>Nematocera</taxon>
        <taxon>Culicoidea</taxon>
        <taxon>Culicidae</taxon>
        <taxon>Anophelinae</taxon>
        <taxon>Anopheles</taxon>
    </lineage>
</organism>
<reference evidence="15 16" key="1">
    <citation type="journal article" date="2017" name="G3 (Bethesda)">
        <title>The Physical Genome Mapping of Anopheles albimanus Corrected Scaffold Misassemblies and Identified Interarm Rearrangements in Genus Anopheles.</title>
        <authorList>
            <person name="Artemov G.N."/>
            <person name="Peery A.N."/>
            <person name="Jiang X."/>
            <person name="Tu Z."/>
            <person name="Stegniy V.N."/>
            <person name="Sharakhova M.V."/>
            <person name="Sharakhov I.V."/>
        </authorList>
    </citation>
    <scope>NUCLEOTIDE SEQUENCE [LARGE SCALE GENOMIC DNA]</scope>
    <source>
        <strain evidence="15 16">ALBI9_A</strain>
    </source>
</reference>
<accession>A0A182FL22</accession>
<dbReference type="Pfam" id="PF13640">
    <property type="entry name" value="2OG-FeII_Oxy_3"/>
    <property type="match status" value="1"/>
</dbReference>
<dbReference type="STRING" id="7167.A0A182FL22"/>
<keyword evidence="10" id="KW-0408">Iron</keyword>
<evidence type="ECO:0000313" key="15">
    <source>
        <dbReference type="EnsemblMetazoa" id="AALB007231-PA"/>
    </source>
</evidence>
<dbReference type="PROSITE" id="PS51471">
    <property type="entry name" value="FE2OG_OXY"/>
    <property type="match status" value="1"/>
</dbReference>
<dbReference type="InterPro" id="IPR044862">
    <property type="entry name" value="Pro_4_hyd_alph_FE2OG_OXY"/>
</dbReference>
<dbReference type="VEuPathDB" id="VectorBase:AALB20_038112"/>
<feature type="region of interest" description="Disordered" evidence="14">
    <location>
        <begin position="1"/>
        <end position="34"/>
    </location>
</feature>
<evidence type="ECO:0000256" key="9">
    <source>
        <dbReference type="ARBA" id="ARBA00023002"/>
    </source>
</evidence>
<feature type="compositionally biased region" description="Low complexity" evidence="14">
    <location>
        <begin position="7"/>
        <end position="28"/>
    </location>
</feature>
<comment type="similarity">
    <text evidence="3">Belongs to the WD repeat TAF5 family.</text>
</comment>
<dbReference type="InterPro" id="IPR037264">
    <property type="entry name" value="TFIID_NTD2_sf"/>
</dbReference>
<dbReference type="GO" id="GO:0071456">
    <property type="term" value="P:cellular response to hypoxia"/>
    <property type="evidence" value="ECO:0007669"/>
    <property type="project" value="TreeGrafter"/>
</dbReference>
<dbReference type="VEuPathDB" id="VectorBase:AALB007231"/>
<dbReference type="InterPro" id="IPR006620">
    <property type="entry name" value="Pro_4_hyd_alph"/>
</dbReference>
<evidence type="ECO:0000256" key="7">
    <source>
        <dbReference type="ARBA" id="ARBA00022896"/>
    </source>
</evidence>
<feature type="region of interest" description="Disordered" evidence="14">
    <location>
        <begin position="561"/>
        <end position="596"/>
    </location>
</feature>
<keyword evidence="4" id="KW-0479">Metal-binding</keyword>
<evidence type="ECO:0000313" key="16">
    <source>
        <dbReference type="Proteomes" id="UP000069272"/>
    </source>
</evidence>
<proteinExistence type="inferred from homology"/>
<evidence type="ECO:0000256" key="14">
    <source>
        <dbReference type="SAM" id="MobiDB-lite"/>
    </source>
</evidence>
<dbReference type="Pfam" id="PF00400">
    <property type="entry name" value="WD40"/>
    <property type="match status" value="6"/>
</dbReference>
<dbReference type="PANTHER" id="PTHR12907">
    <property type="entry name" value="EGL NINE HOMOLOG-RELATED"/>
    <property type="match status" value="1"/>
</dbReference>
<keyword evidence="9" id="KW-0560">Oxidoreductase</keyword>
<dbReference type="Proteomes" id="UP000069272">
    <property type="component" value="Chromosome 2R"/>
</dbReference>
<evidence type="ECO:0000256" key="13">
    <source>
        <dbReference type="ARBA" id="ARBA00049134"/>
    </source>
</evidence>
<dbReference type="InterPro" id="IPR036322">
    <property type="entry name" value="WD40_repeat_dom_sf"/>
</dbReference>
<reference evidence="15" key="2">
    <citation type="submission" date="2022-08" db="UniProtKB">
        <authorList>
            <consortium name="EnsemblMetazoa"/>
        </authorList>
    </citation>
    <scope>IDENTIFICATION</scope>
    <source>
        <strain evidence="15">STECLA/ALBI9_A</strain>
    </source>
</reference>
<dbReference type="SUPFAM" id="SSF50978">
    <property type="entry name" value="WD40 repeat-like"/>
    <property type="match status" value="1"/>
</dbReference>
<protein>
    <recommendedName>
        <fullName evidence="12">hypoxia-inducible factor-proline dioxygenase</fullName>
        <ecNumber evidence="12">1.14.11.29</ecNumber>
    </recommendedName>
</protein>
<dbReference type="InterPro" id="IPR001680">
    <property type="entry name" value="WD40_rpt"/>
</dbReference>
<feature type="compositionally biased region" description="Acidic residues" evidence="14">
    <location>
        <begin position="418"/>
        <end position="430"/>
    </location>
</feature>
<dbReference type="FunFam" id="2.60.120.620:FF:000005">
    <property type="entry name" value="Egl nine homolog 1"/>
    <property type="match status" value="1"/>
</dbReference>
<evidence type="ECO:0000256" key="8">
    <source>
        <dbReference type="ARBA" id="ARBA00022964"/>
    </source>
</evidence>
<dbReference type="EC" id="1.14.11.29" evidence="12"/>
<dbReference type="InterPro" id="IPR005123">
    <property type="entry name" value="Oxoglu/Fe-dep_dioxygenase_dom"/>
</dbReference>
<keyword evidence="7" id="KW-0847">Vitamin C</keyword>
<keyword evidence="11" id="KW-0539">Nucleus</keyword>
<feature type="region of interest" description="Disordered" evidence="14">
    <location>
        <begin position="410"/>
        <end position="430"/>
    </location>
</feature>
<evidence type="ECO:0000256" key="6">
    <source>
        <dbReference type="ARBA" id="ARBA00022833"/>
    </source>
</evidence>
<dbReference type="SMART" id="SM00320">
    <property type="entry name" value="WD40"/>
    <property type="match status" value="6"/>
</dbReference>
<feature type="compositionally biased region" description="Acidic residues" evidence="14">
    <location>
        <begin position="564"/>
        <end position="576"/>
    </location>
</feature>
<feature type="region of interest" description="Disordered" evidence="14">
    <location>
        <begin position="1198"/>
        <end position="1230"/>
    </location>
</feature>
<keyword evidence="5" id="KW-0863">Zinc-finger</keyword>
<evidence type="ECO:0000256" key="2">
    <source>
        <dbReference type="ARBA" id="ARBA00004123"/>
    </source>
</evidence>
<dbReference type="Gene3D" id="2.130.10.10">
    <property type="entry name" value="YVTN repeat-like/Quinoprotein amine dehydrogenase"/>
    <property type="match status" value="2"/>
</dbReference>
<comment type="cofactor">
    <cofactor evidence="1">
        <name>L-ascorbate</name>
        <dbReference type="ChEBI" id="CHEBI:38290"/>
    </cofactor>
</comment>
<dbReference type="EnsemblMetazoa" id="AALB007231-RA">
    <property type="protein sequence ID" value="AALB007231-PA"/>
    <property type="gene ID" value="AALB007231"/>
</dbReference>
<feature type="compositionally biased region" description="Basic and acidic residues" evidence="14">
    <location>
        <begin position="1201"/>
        <end position="1221"/>
    </location>
</feature>
<dbReference type="Pfam" id="PF01753">
    <property type="entry name" value="zf-MYND"/>
    <property type="match status" value="1"/>
</dbReference>
<dbReference type="VEuPathDB" id="VectorBase:AALB20_032249"/>
<dbReference type="InterPro" id="IPR002893">
    <property type="entry name" value="Znf_MYND"/>
</dbReference>
<feature type="compositionally biased region" description="Basic and acidic residues" evidence="14">
    <location>
        <begin position="584"/>
        <end position="596"/>
    </location>
</feature>
<dbReference type="PROSITE" id="PS50082">
    <property type="entry name" value="WD_REPEATS_2"/>
    <property type="match status" value="5"/>
</dbReference>
<dbReference type="InterPro" id="IPR015943">
    <property type="entry name" value="WD40/YVTN_repeat-like_dom_sf"/>
</dbReference>
<feature type="compositionally biased region" description="Low complexity" evidence="14">
    <location>
        <begin position="1133"/>
        <end position="1150"/>
    </location>
</feature>
<dbReference type="CDD" id="cd00200">
    <property type="entry name" value="WD40"/>
    <property type="match status" value="1"/>
</dbReference>
<dbReference type="GO" id="GO:0005634">
    <property type="term" value="C:nucleus"/>
    <property type="evidence" value="ECO:0007669"/>
    <property type="project" value="UniProtKB-SubCell"/>
</dbReference>
<dbReference type="SUPFAM" id="SSF160897">
    <property type="entry name" value="Taf5 N-terminal domain-like"/>
    <property type="match status" value="1"/>
</dbReference>
<feature type="region of interest" description="Disordered" evidence="14">
    <location>
        <begin position="1131"/>
        <end position="1168"/>
    </location>
</feature>
<dbReference type="Gene3D" id="6.10.140.2220">
    <property type="match status" value="1"/>
</dbReference>
<dbReference type="SMART" id="SM00702">
    <property type="entry name" value="P4Hc"/>
    <property type="match status" value="1"/>
</dbReference>